<dbReference type="InterPro" id="IPR032675">
    <property type="entry name" value="LRR_dom_sf"/>
</dbReference>
<gene>
    <name evidence="1" type="ORF">Lalb_Chr04g0263061</name>
</gene>
<proteinExistence type="predicted"/>
<dbReference type="AlphaFoldDB" id="A0A6A4QRM6"/>
<dbReference type="InterPro" id="IPR053772">
    <property type="entry name" value="At1g61320/At1g61330-like"/>
</dbReference>
<comment type="caution">
    <text evidence="1">The sequence shown here is derived from an EMBL/GenBank/DDBJ whole genome shotgun (WGS) entry which is preliminary data.</text>
</comment>
<dbReference type="EMBL" id="WOCE01000004">
    <property type="protein sequence ID" value="KAE9616183.1"/>
    <property type="molecule type" value="Genomic_DNA"/>
</dbReference>
<sequence length="303" mass="35082">MNRGLSKFNDKYNKINFTTKRKQFYHYVDNTLLWFHIQVLSIQQLKLWLNLNDWIIKSRILPHIDFWIEVARQGNVQVLDLTLHGIDNLHPNCIRYCIPSIVAQAKSLVKLSLDGCISLGEKFLSHPIEFSSLKVLNIAHVYFEDNDENINLSSCVGINSGYIQGLSKLKEVKISWDIAEIEINAPSLQSFQFSRGRADISNTIKIDKCTNLKELSLICFSITHQWLLQHYHIFTSIQTLELQYCCTPQMMNFYFPQLKVIKLQNCVRLGNAYIDAARLYQCSFIYCSVANMLPKCNLAELGY</sequence>
<dbReference type="Proteomes" id="UP000447434">
    <property type="component" value="Chromosome 4"/>
</dbReference>
<dbReference type="OrthoDB" id="1421244at2759"/>
<evidence type="ECO:0000313" key="2">
    <source>
        <dbReference type="Proteomes" id="UP000447434"/>
    </source>
</evidence>
<dbReference type="SUPFAM" id="SSF52047">
    <property type="entry name" value="RNI-like"/>
    <property type="match status" value="1"/>
</dbReference>
<protein>
    <submittedName>
        <fullName evidence="1">Putative leucine-rich repeat domain, L domain-containing protein</fullName>
    </submittedName>
</protein>
<reference evidence="2" key="1">
    <citation type="journal article" date="2020" name="Nat. Commun.">
        <title>Genome sequence of the cluster root forming white lupin.</title>
        <authorList>
            <person name="Hufnagel B."/>
            <person name="Marques A."/>
            <person name="Soriano A."/>
            <person name="Marques L."/>
            <person name="Divol F."/>
            <person name="Doumas P."/>
            <person name="Sallet E."/>
            <person name="Mancinotti D."/>
            <person name="Carrere S."/>
            <person name="Marande W."/>
            <person name="Arribat S."/>
            <person name="Keller J."/>
            <person name="Huneau C."/>
            <person name="Blein T."/>
            <person name="Aime D."/>
            <person name="Laguerre M."/>
            <person name="Taylor J."/>
            <person name="Schubert V."/>
            <person name="Nelson M."/>
            <person name="Geu-Flores F."/>
            <person name="Crespi M."/>
            <person name="Gallardo-Guerrero K."/>
            <person name="Delaux P.-M."/>
            <person name="Salse J."/>
            <person name="Berges H."/>
            <person name="Guyot R."/>
            <person name="Gouzy J."/>
            <person name="Peret B."/>
        </authorList>
    </citation>
    <scope>NUCLEOTIDE SEQUENCE [LARGE SCALE GENOMIC DNA]</scope>
    <source>
        <strain evidence="2">cv. Amiga</strain>
    </source>
</reference>
<keyword evidence="2" id="KW-1185">Reference proteome</keyword>
<dbReference type="Gene3D" id="3.80.10.10">
    <property type="entry name" value="Ribonuclease Inhibitor"/>
    <property type="match status" value="1"/>
</dbReference>
<name>A0A6A4QRM6_LUPAL</name>
<accession>A0A6A4QRM6</accession>
<evidence type="ECO:0000313" key="1">
    <source>
        <dbReference type="EMBL" id="KAE9616183.1"/>
    </source>
</evidence>
<organism evidence="1 2">
    <name type="scientific">Lupinus albus</name>
    <name type="common">White lupine</name>
    <name type="synonym">Lupinus termis</name>
    <dbReference type="NCBI Taxonomy" id="3870"/>
    <lineage>
        <taxon>Eukaryota</taxon>
        <taxon>Viridiplantae</taxon>
        <taxon>Streptophyta</taxon>
        <taxon>Embryophyta</taxon>
        <taxon>Tracheophyta</taxon>
        <taxon>Spermatophyta</taxon>
        <taxon>Magnoliopsida</taxon>
        <taxon>eudicotyledons</taxon>
        <taxon>Gunneridae</taxon>
        <taxon>Pentapetalae</taxon>
        <taxon>rosids</taxon>
        <taxon>fabids</taxon>
        <taxon>Fabales</taxon>
        <taxon>Fabaceae</taxon>
        <taxon>Papilionoideae</taxon>
        <taxon>50 kb inversion clade</taxon>
        <taxon>genistoids sensu lato</taxon>
        <taxon>core genistoids</taxon>
        <taxon>Genisteae</taxon>
        <taxon>Lupinus</taxon>
    </lineage>
</organism>
<dbReference type="PANTHER" id="PTHR34145">
    <property type="entry name" value="OS02G0105600 PROTEIN"/>
    <property type="match status" value="1"/>
</dbReference>